<feature type="transmembrane region" description="Helical" evidence="1">
    <location>
        <begin position="82"/>
        <end position="103"/>
    </location>
</feature>
<keyword evidence="1" id="KW-0812">Transmembrane</keyword>
<dbReference type="Proteomes" id="UP000186108">
    <property type="component" value="Chromosome"/>
</dbReference>
<feature type="transmembrane region" description="Helical" evidence="1">
    <location>
        <begin position="157"/>
        <end position="178"/>
    </location>
</feature>
<organism evidence="2 3">
    <name type="scientific">Rhodococcus opacus</name>
    <name type="common">Nocardia opaca</name>
    <dbReference type="NCBI Taxonomy" id="37919"/>
    <lineage>
        <taxon>Bacteria</taxon>
        <taxon>Bacillati</taxon>
        <taxon>Actinomycetota</taxon>
        <taxon>Actinomycetes</taxon>
        <taxon>Mycobacteriales</taxon>
        <taxon>Nocardiaceae</taxon>
        <taxon>Rhodococcus</taxon>
    </lineage>
</organism>
<dbReference type="AlphaFoldDB" id="A0A1B1K332"/>
<evidence type="ECO:0000313" key="3">
    <source>
        <dbReference type="Proteomes" id="UP000186108"/>
    </source>
</evidence>
<feature type="transmembrane region" description="Helical" evidence="1">
    <location>
        <begin position="190"/>
        <end position="208"/>
    </location>
</feature>
<name>A0A1B1K332_RHOOP</name>
<feature type="transmembrane region" description="Helical" evidence="1">
    <location>
        <begin position="16"/>
        <end position="37"/>
    </location>
</feature>
<evidence type="ECO:0000313" key="2">
    <source>
        <dbReference type="EMBL" id="ANS27001.1"/>
    </source>
</evidence>
<feature type="transmembrane region" description="Helical" evidence="1">
    <location>
        <begin position="123"/>
        <end position="145"/>
    </location>
</feature>
<accession>A0A1B1K332</accession>
<feature type="transmembrane region" description="Helical" evidence="1">
    <location>
        <begin position="49"/>
        <end position="70"/>
    </location>
</feature>
<proteinExistence type="predicted"/>
<protein>
    <submittedName>
        <fullName evidence="2">Uncharacterized protein</fullName>
    </submittedName>
</protein>
<keyword evidence="1" id="KW-0472">Membrane</keyword>
<evidence type="ECO:0000256" key="1">
    <source>
        <dbReference type="SAM" id="Phobius"/>
    </source>
</evidence>
<dbReference type="EMBL" id="CP009111">
    <property type="protein sequence ID" value="ANS27001.1"/>
    <property type="molecule type" value="Genomic_DNA"/>
</dbReference>
<sequence>MTTLDLRSRVVAPRQVPLAVMVAAMSALALVCAVGLLSDDRTVLGVSVWLEPLKFAVSFALYGATSAWLLTLPHRGSRWTRAMATVFAVTGILDVGFIAVQAARGTFSHFNTSDDAVNTIGQYVFMTGVPGLFVANLVIALILLFQRVGDRPLTRASLMAVLALAYAGLLAVLTWQAFRGQPLIHPDALTLAALGGLLAATALAVRAVRSRAEAGQQAGPP</sequence>
<dbReference type="PATRIC" id="fig|37919.13.peg.2350"/>
<keyword evidence="1" id="KW-1133">Transmembrane helix</keyword>
<dbReference type="RefSeq" id="WP_065490216.1">
    <property type="nucleotide sequence ID" value="NZ_CP009111.1"/>
</dbReference>
<gene>
    <name evidence="2" type="ORF">R1CP_11440</name>
</gene>
<reference evidence="2 3" key="1">
    <citation type="submission" date="2014-07" db="EMBL/GenBank/DDBJ databases">
        <authorList>
            <person name="Zhang J.E."/>
            <person name="Yang H."/>
            <person name="Guo J."/>
            <person name="Deng Z."/>
            <person name="Luo H."/>
            <person name="Luo M."/>
            <person name="Zhao B."/>
        </authorList>
    </citation>
    <scope>NUCLEOTIDE SEQUENCE [LARGE SCALE GENOMIC DNA]</scope>
    <source>
        <strain evidence="2 3">1CP</strain>
    </source>
</reference>